<keyword evidence="2 5" id="KW-0012">Acyltransferase</keyword>
<evidence type="ECO:0000313" key="5">
    <source>
        <dbReference type="EMBL" id="MBP2051819.1"/>
    </source>
</evidence>
<feature type="region of interest" description="Disordered" evidence="3">
    <location>
        <begin position="219"/>
        <end position="317"/>
    </location>
</feature>
<dbReference type="EMBL" id="JAGGLP010000009">
    <property type="protein sequence ID" value="MBP2051819.1"/>
    <property type="molecule type" value="Genomic_DNA"/>
</dbReference>
<gene>
    <name evidence="5" type="ORF">J2Z21_004796</name>
</gene>
<protein>
    <submittedName>
        <fullName evidence="5">1-acyl-sn-glycerol-3-phosphate acyltransferase</fullName>
    </submittedName>
</protein>
<dbReference type="InterPro" id="IPR002123">
    <property type="entry name" value="Plipid/glycerol_acylTrfase"/>
</dbReference>
<dbReference type="CDD" id="cd07989">
    <property type="entry name" value="LPLAT_AGPAT-like"/>
    <property type="match status" value="1"/>
</dbReference>
<sequence>MSRRRIGFWYRFAAVLCKPPLVVLIKRDWRGMENIPAEGGFITAVNHNSHVDPFAYAHYQYNTGRVPRFLAKSGLFKKGFVGAAMRGTGQIPVYRESTDALSAFRAAIDAVERGECVAFYPEGTLTRDPDGWPMTAKTGAARVALQTKCPVIPVAQWGCNELLPPYAKKPHLFPRKTHRVLAGPPVDLSRFYDQEMTADLLKEATEVIMAAITRQLEEIRGEKAPETPYDPRRERIEQRRKTRAQTGREVPGHGGESAPADEEPSGAGTEAYVTGVEAPRRGKDSAQAGTEVSLTGAEAAQAGTEISRGGTEEESGK</sequence>
<dbReference type="SMART" id="SM00563">
    <property type="entry name" value="PlsC"/>
    <property type="match status" value="1"/>
</dbReference>
<dbReference type="RefSeq" id="WP_079146587.1">
    <property type="nucleotide sequence ID" value="NZ_CP016279.1"/>
</dbReference>
<dbReference type="GO" id="GO:0016746">
    <property type="term" value="F:acyltransferase activity"/>
    <property type="evidence" value="ECO:0007669"/>
    <property type="project" value="UniProtKB-KW"/>
</dbReference>
<feature type="compositionally biased region" description="Basic and acidic residues" evidence="3">
    <location>
        <begin position="219"/>
        <end position="239"/>
    </location>
</feature>
<evidence type="ECO:0000256" key="2">
    <source>
        <dbReference type="ARBA" id="ARBA00023315"/>
    </source>
</evidence>
<reference evidence="5 6" key="1">
    <citation type="submission" date="2021-03" db="EMBL/GenBank/DDBJ databases">
        <title>Genomic Encyclopedia of Type Strains, Phase IV (KMG-IV): sequencing the most valuable type-strain genomes for metagenomic binning, comparative biology and taxonomic classification.</title>
        <authorList>
            <person name="Goeker M."/>
        </authorList>
    </citation>
    <scope>NUCLEOTIDE SEQUENCE [LARGE SCALE GENOMIC DNA]</scope>
    <source>
        <strain evidence="5 6">DSM 40499</strain>
    </source>
</reference>
<dbReference type="SUPFAM" id="SSF69593">
    <property type="entry name" value="Glycerol-3-phosphate (1)-acyltransferase"/>
    <property type="match status" value="1"/>
</dbReference>
<evidence type="ECO:0000256" key="3">
    <source>
        <dbReference type="SAM" id="MobiDB-lite"/>
    </source>
</evidence>
<feature type="domain" description="Phospholipid/glycerol acyltransferase" evidence="4">
    <location>
        <begin position="41"/>
        <end position="159"/>
    </location>
</feature>
<name>A0ABS4LWL9_9ACTN</name>
<evidence type="ECO:0000313" key="6">
    <source>
        <dbReference type="Proteomes" id="UP001519309"/>
    </source>
</evidence>
<dbReference type="Proteomes" id="UP001519309">
    <property type="component" value="Unassembled WGS sequence"/>
</dbReference>
<evidence type="ECO:0000259" key="4">
    <source>
        <dbReference type="SMART" id="SM00563"/>
    </source>
</evidence>
<dbReference type="PANTHER" id="PTHR10434:SF55">
    <property type="entry name" value="POSSIBLE ACYLTRANSFERASE"/>
    <property type="match status" value="1"/>
</dbReference>
<keyword evidence="6" id="KW-1185">Reference proteome</keyword>
<keyword evidence="1" id="KW-0808">Transferase</keyword>
<accession>A0ABS4LWL9</accession>
<dbReference type="Pfam" id="PF01553">
    <property type="entry name" value="Acyltransferase"/>
    <property type="match status" value="1"/>
</dbReference>
<proteinExistence type="predicted"/>
<comment type="caution">
    <text evidence="5">The sequence shown here is derived from an EMBL/GenBank/DDBJ whole genome shotgun (WGS) entry which is preliminary data.</text>
</comment>
<dbReference type="PANTHER" id="PTHR10434">
    <property type="entry name" value="1-ACYL-SN-GLYCEROL-3-PHOSPHATE ACYLTRANSFERASE"/>
    <property type="match status" value="1"/>
</dbReference>
<evidence type="ECO:0000256" key="1">
    <source>
        <dbReference type="ARBA" id="ARBA00022679"/>
    </source>
</evidence>
<organism evidence="5 6">
    <name type="scientific">Streptomyces griseochromogenes</name>
    <dbReference type="NCBI Taxonomy" id="68214"/>
    <lineage>
        <taxon>Bacteria</taxon>
        <taxon>Bacillati</taxon>
        <taxon>Actinomycetota</taxon>
        <taxon>Actinomycetes</taxon>
        <taxon>Kitasatosporales</taxon>
        <taxon>Streptomycetaceae</taxon>
        <taxon>Streptomyces</taxon>
    </lineage>
</organism>